<dbReference type="OrthoDB" id="1198867at2"/>
<dbReference type="RefSeq" id="WP_084060316.1">
    <property type="nucleotide sequence ID" value="NZ_FWXO01000001.1"/>
</dbReference>
<feature type="domain" description="UspA" evidence="1">
    <location>
        <begin position="5"/>
        <end position="134"/>
    </location>
</feature>
<reference evidence="3" key="1">
    <citation type="submission" date="2017-04" db="EMBL/GenBank/DDBJ databases">
        <authorList>
            <person name="Varghese N."/>
            <person name="Submissions S."/>
        </authorList>
    </citation>
    <scope>NUCLEOTIDE SEQUENCE [LARGE SCALE GENOMIC DNA]</scope>
    <source>
        <strain evidence="3">DSM 21164</strain>
    </source>
</reference>
<dbReference type="AlphaFoldDB" id="A0A1W1Z1B7"/>
<dbReference type="InterPro" id="IPR006016">
    <property type="entry name" value="UspA"/>
</dbReference>
<dbReference type="InterPro" id="IPR014729">
    <property type="entry name" value="Rossmann-like_a/b/a_fold"/>
</dbReference>
<evidence type="ECO:0000259" key="1">
    <source>
        <dbReference type="Pfam" id="PF00582"/>
    </source>
</evidence>
<dbReference type="Pfam" id="PF00582">
    <property type="entry name" value="Usp"/>
    <property type="match status" value="1"/>
</dbReference>
<evidence type="ECO:0000313" key="3">
    <source>
        <dbReference type="Proteomes" id="UP000192360"/>
    </source>
</evidence>
<keyword evidence="3" id="KW-1185">Reference proteome</keyword>
<dbReference type="STRING" id="504486.SAMN05660703_1038"/>
<dbReference type="CDD" id="cd00293">
    <property type="entry name" value="USP-like"/>
    <property type="match status" value="1"/>
</dbReference>
<protein>
    <submittedName>
        <fullName evidence="2">Nucleotide-binding universal stress protein, UspA family</fullName>
    </submittedName>
</protein>
<proteinExistence type="predicted"/>
<dbReference type="Gene3D" id="3.40.50.620">
    <property type="entry name" value="HUPs"/>
    <property type="match status" value="1"/>
</dbReference>
<evidence type="ECO:0000313" key="2">
    <source>
        <dbReference type="EMBL" id="SMC42183.1"/>
    </source>
</evidence>
<gene>
    <name evidence="2" type="ORF">SAMN05660703_1038</name>
</gene>
<organism evidence="2 3">
    <name type="scientific">Cellulophaga tyrosinoxydans</name>
    <dbReference type="NCBI Taxonomy" id="504486"/>
    <lineage>
        <taxon>Bacteria</taxon>
        <taxon>Pseudomonadati</taxon>
        <taxon>Bacteroidota</taxon>
        <taxon>Flavobacteriia</taxon>
        <taxon>Flavobacteriales</taxon>
        <taxon>Flavobacteriaceae</taxon>
        <taxon>Cellulophaga</taxon>
    </lineage>
</organism>
<dbReference type="Proteomes" id="UP000192360">
    <property type="component" value="Unassembled WGS sequence"/>
</dbReference>
<dbReference type="SUPFAM" id="SSF52402">
    <property type="entry name" value="Adenine nucleotide alpha hydrolases-like"/>
    <property type="match status" value="1"/>
</dbReference>
<accession>A0A1W1Z1B7</accession>
<name>A0A1W1Z1B7_9FLAO</name>
<dbReference type="EMBL" id="FWXO01000001">
    <property type="protein sequence ID" value="SMC42183.1"/>
    <property type="molecule type" value="Genomic_DNA"/>
</dbReference>
<sequence length="269" mass="30547">MKNNNKIVVLTDLKKSSINNLKNTVALAKMIKGEVHVFHVKKSIDLVKKDNNLSALRSINDHYKETENKLKGLKSLISDQFNFSIDYSFSIGNVNKEIETFLDQTNPDIIVLGKKKKNVLRLIGDNVTELVLKKHQGAILIADKENNIEPNKELAIGLLNDIEEQLDVKFPSDLVKFTKSPLKSFHISDSYSNKTETLKEKKTINYVFEKSDDSIKTLSKYLAKNSINLLCVDRATNGKKKSSVRNYKELIKELPVNLLILGNKNYNLN</sequence>